<dbReference type="InterPro" id="IPR029479">
    <property type="entry name" value="Nitroreductase"/>
</dbReference>
<keyword evidence="4" id="KW-0288">FMN</keyword>
<proteinExistence type="inferred from homology"/>
<evidence type="ECO:0000313" key="8">
    <source>
        <dbReference type="Proteomes" id="UP000320055"/>
    </source>
</evidence>
<accession>A0A563VQV1</accession>
<dbReference type="EMBL" id="CAACVJ010000137">
    <property type="protein sequence ID" value="VEP13842.1"/>
    <property type="molecule type" value="Genomic_DNA"/>
</dbReference>
<evidence type="ECO:0000256" key="1">
    <source>
        <dbReference type="ARBA" id="ARBA00001917"/>
    </source>
</evidence>
<comment type="similarity">
    <text evidence="2">Belongs to the nitroreductase family.</text>
</comment>
<protein>
    <recommendedName>
        <fullName evidence="6">Nitroreductase domain-containing protein</fullName>
    </recommendedName>
</protein>
<dbReference type="Proteomes" id="UP000320055">
    <property type="component" value="Unassembled WGS sequence"/>
</dbReference>
<evidence type="ECO:0000256" key="5">
    <source>
        <dbReference type="ARBA" id="ARBA00023002"/>
    </source>
</evidence>
<dbReference type="RefSeq" id="WP_222427203.1">
    <property type="nucleotide sequence ID" value="NZ_LR213967.1"/>
</dbReference>
<reference evidence="7 8" key="1">
    <citation type="submission" date="2019-01" db="EMBL/GenBank/DDBJ databases">
        <authorList>
            <person name="Brito A."/>
        </authorList>
    </citation>
    <scope>NUCLEOTIDE SEQUENCE [LARGE SCALE GENOMIC DNA]</scope>
    <source>
        <strain evidence="7">1</strain>
    </source>
</reference>
<organism evidence="7 8">
    <name type="scientific">Hyella patelloides LEGE 07179</name>
    <dbReference type="NCBI Taxonomy" id="945734"/>
    <lineage>
        <taxon>Bacteria</taxon>
        <taxon>Bacillati</taxon>
        <taxon>Cyanobacteriota</taxon>
        <taxon>Cyanophyceae</taxon>
        <taxon>Pleurocapsales</taxon>
        <taxon>Hyellaceae</taxon>
        <taxon>Hyella</taxon>
    </lineage>
</organism>
<dbReference type="GO" id="GO:0016491">
    <property type="term" value="F:oxidoreductase activity"/>
    <property type="evidence" value="ECO:0007669"/>
    <property type="project" value="UniProtKB-KW"/>
</dbReference>
<comment type="cofactor">
    <cofactor evidence="1">
        <name>FMN</name>
        <dbReference type="ChEBI" id="CHEBI:58210"/>
    </cofactor>
</comment>
<evidence type="ECO:0000256" key="4">
    <source>
        <dbReference type="ARBA" id="ARBA00022643"/>
    </source>
</evidence>
<feature type="domain" description="Nitroreductase" evidence="6">
    <location>
        <begin position="267"/>
        <end position="356"/>
    </location>
</feature>
<dbReference type="Pfam" id="PF00881">
    <property type="entry name" value="Nitroreductase"/>
    <property type="match status" value="2"/>
</dbReference>
<dbReference type="Gene3D" id="3.40.109.10">
    <property type="entry name" value="NADH Oxidase"/>
    <property type="match status" value="1"/>
</dbReference>
<dbReference type="AlphaFoldDB" id="A0A563VQV1"/>
<dbReference type="CDD" id="cd02062">
    <property type="entry name" value="Nitro_FMN_reductase"/>
    <property type="match status" value="1"/>
</dbReference>
<sequence length="378" mass="43953">MENLRKGIQSSVTNAFQGLLDCQERDLKFLIRQFVRKAIAPKVRHNLYHHWWSPLKKWQRRIMFMPNFIANYVYDLKRFLRSSSANNKVNTQTQLRALITMDYHRIEKGLALKEPRVGFGQEVIQRLLLNLPKYIEKYSFDETAQITLNSLFAYYNFNLEHGFKYDLLDRALIELRDKISSQEDITDRGGIIKISKQSILKEAQHDLQNFFQSRYSIRHFAPDEVDIQLIEQAVRMAQKTPSVCNRQSSQVYVFSKDEDKRKVLSYQNGNRGFGEQVSKVLVVVSDLENFTKIGERNQCWIDGGMYAMSLVYALHSLGLGTCCLNWSVERYVDRAFKKATGIKDSESVIMMIAVGHLPEELNVAQSPRKNVHEVLVVK</sequence>
<dbReference type="InterPro" id="IPR000415">
    <property type="entry name" value="Nitroreductase-like"/>
</dbReference>
<evidence type="ECO:0000259" key="6">
    <source>
        <dbReference type="Pfam" id="PF00881"/>
    </source>
</evidence>
<gene>
    <name evidence="7" type="ORF">H1P_2210005</name>
</gene>
<dbReference type="SUPFAM" id="SSF55469">
    <property type="entry name" value="FMN-dependent nitroreductase-like"/>
    <property type="match status" value="1"/>
</dbReference>
<name>A0A563VQV1_9CYAN</name>
<keyword evidence="3" id="KW-0285">Flavoprotein</keyword>
<keyword evidence="8" id="KW-1185">Reference proteome</keyword>
<dbReference type="PANTHER" id="PTHR43673:SF2">
    <property type="entry name" value="NITROREDUCTASE"/>
    <property type="match status" value="1"/>
</dbReference>
<keyword evidence="5" id="KW-0560">Oxidoreductase</keyword>
<evidence type="ECO:0000313" key="7">
    <source>
        <dbReference type="EMBL" id="VEP13842.1"/>
    </source>
</evidence>
<evidence type="ECO:0000256" key="3">
    <source>
        <dbReference type="ARBA" id="ARBA00022630"/>
    </source>
</evidence>
<dbReference type="PANTHER" id="PTHR43673">
    <property type="entry name" value="NAD(P)H NITROREDUCTASE YDGI-RELATED"/>
    <property type="match status" value="1"/>
</dbReference>
<feature type="domain" description="Nitroreductase" evidence="6">
    <location>
        <begin position="213"/>
        <end position="263"/>
    </location>
</feature>
<evidence type="ECO:0000256" key="2">
    <source>
        <dbReference type="ARBA" id="ARBA00007118"/>
    </source>
</evidence>